<reference evidence="2" key="1">
    <citation type="submission" date="2013-08" db="EMBL/GenBank/DDBJ databases">
        <authorList>
            <person name="Mendez C."/>
            <person name="Richter M."/>
            <person name="Ferrer M."/>
            <person name="Sanchez J."/>
        </authorList>
    </citation>
    <scope>NUCLEOTIDE SEQUENCE</scope>
</reference>
<dbReference type="Pfam" id="PF13116">
    <property type="entry name" value="YhdP"/>
    <property type="match status" value="1"/>
</dbReference>
<gene>
    <name evidence="2" type="ORF">B1A_00846</name>
</gene>
<proteinExistence type="predicted"/>
<sequence>PLSGSVQTPDALLFGRVFKDLQLQLHSSAQGLQVQASGPTLAGSLNLPDDLQRAGITANLKRLYWPAESAGASGTPAAAAPMAAVNPASLPPLHLRVDDFHLGAAQFGSANFQSTPIAGGLRIDQLDSHSPNVSMRAQGNWMGDAQNNRTQMNIEFSAADLGHMLEALGYQNLVAGGR</sequence>
<dbReference type="EMBL" id="AUZX01000640">
    <property type="protein sequence ID" value="EQD80482.1"/>
    <property type="molecule type" value="Genomic_DNA"/>
</dbReference>
<protein>
    <recommendedName>
        <fullName evidence="1">YhdP central domain-containing protein</fullName>
    </recommendedName>
</protein>
<dbReference type="InterPro" id="IPR011836">
    <property type="entry name" value="YhdP"/>
</dbReference>
<feature type="domain" description="YhdP central" evidence="1">
    <location>
        <begin position="5"/>
        <end position="177"/>
    </location>
</feature>
<evidence type="ECO:0000259" key="1">
    <source>
        <dbReference type="Pfam" id="PF13116"/>
    </source>
</evidence>
<name>T1CDH3_9ZZZZ</name>
<feature type="non-terminal residue" evidence="2">
    <location>
        <position position="1"/>
    </location>
</feature>
<accession>T1CDH3</accession>
<evidence type="ECO:0000313" key="2">
    <source>
        <dbReference type="EMBL" id="EQD80482.1"/>
    </source>
</evidence>
<dbReference type="InterPro" id="IPR025263">
    <property type="entry name" value="YhdP_central"/>
</dbReference>
<feature type="non-terminal residue" evidence="2">
    <location>
        <position position="178"/>
    </location>
</feature>
<dbReference type="PANTHER" id="PTHR38690:SF1">
    <property type="entry name" value="PROTEASE"/>
    <property type="match status" value="1"/>
</dbReference>
<dbReference type="AlphaFoldDB" id="T1CDH3"/>
<reference evidence="2" key="2">
    <citation type="journal article" date="2014" name="ISME J.">
        <title>Microbial stratification in low pH oxic and suboxic macroscopic growths along an acid mine drainage.</title>
        <authorList>
            <person name="Mendez-Garcia C."/>
            <person name="Mesa V."/>
            <person name="Sprenger R.R."/>
            <person name="Richter M."/>
            <person name="Diez M.S."/>
            <person name="Solano J."/>
            <person name="Bargiela R."/>
            <person name="Golyshina O.V."/>
            <person name="Manteca A."/>
            <person name="Ramos J.L."/>
            <person name="Gallego J.R."/>
            <person name="Llorente I."/>
            <person name="Martins Dos Santos V.A."/>
            <person name="Jensen O.N."/>
            <person name="Pelaez A.I."/>
            <person name="Sanchez J."/>
            <person name="Ferrer M."/>
        </authorList>
    </citation>
    <scope>NUCLEOTIDE SEQUENCE</scope>
</reference>
<organism evidence="2">
    <name type="scientific">mine drainage metagenome</name>
    <dbReference type="NCBI Taxonomy" id="410659"/>
    <lineage>
        <taxon>unclassified sequences</taxon>
        <taxon>metagenomes</taxon>
        <taxon>ecological metagenomes</taxon>
    </lineage>
</organism>
<comment type="caution">
    <text evidence="2">The sequence shown here is derived from an EMBL/GenBank/DDBJ whole genome shotgun (WGS) entry which is preliminary data.</text>
</comment>
<dbReference type="PANTHER" id="PTHR38690">
    <property type="entry name" value="PROTEASE-RELATED"/>
    <property type="match status" value="1"/>
</dbReference>